<feature type="region of interest" description="Disordered" evidence="7">
    <location>
        <begin position="207"/>
        <end position="228"/>
    </location>
</feature>
<evidence type="ECO:0000256" key="1">
    <source>
        <dbReference type="ARBA" id="ARBA00010044"/>
    </source>
</evidence>
<dbReference type="GO" id="GO:0009507">
    <property type="term" value="C:chloroplast"/>
    <property type="evidence" value="ECO:0007669"/>
    <property type="project" value="TreeGrafter"/>
</dbReference>
<evidence type="ECO:0000256" key="7">
    <source>
        <dbReference type="SAM" id="MobiDB-lite"/>
    </source>
</evidence>
<dbReference type="Pfam" id="PF01434">
    <property type="entry name" value="Peptidase_M41"/>
    <property type="match status" value="1"/>
</dbReference>
<keyword evidence="5" id="KW-0378">Hydrolase</keyword>
<dbReference type="EMBL" id="CP151506">
    <property type="protein sequence ID" value="WZN62837.1"/>
    <property type="molecule type" value="Genomic_DNA"/>
</dbReference>
<reference evidence="9 10" key="1">
    <citation type="submission" date="2024-03" db="EMBL/GenBank/DDBJ databases">
        <title>Complete genome sequence of the green alga Chloropicon roscoffensis RCC1871.</title>
        <authorList>
            <person name="Lemieux C."/>
            <person name="Pombert J.-F."/>
            <person name="Otis C."/>
            <person name="Turmel M."/>
        </authorList>
    </citation>
    <scope>NUCLEOTIDE SEQUENCE [LARGE SCALE GENOMIC DNA]</scope>
    <source>
        <strain evidence="9 10">RCC1871</strain>
    </source>
</reference>
<dbReference type="InterPro" id="IPR003959">
    <property type="entry name" value="ATPase_AAA_core"/>
</dbReference>
<evidence type="ECO:0000259" key="8">
    <source>
        <dbReference type="SMART" id="SM00382"/>
    </source>
</evidence>
<dbReference type="FunFam" id="3.40.50.300:FF:000352">
    <property type="entry name" value="ATP-dependent zinc metalloprotease FTSH 7, chloroplastic"/>
    <property type="match status" value="1"/>
</dbReference>
<dbReference type="PANTHER" id="PTHR23076">
    <property type="entry name" value="METALLOPROTEASE M41 FTSH"/>
    <property type="match status" value="1"/>
</dbReference>
<comment type="similarity">
    <text evidence="2">In the N-terminal section; belongs to the AAA ATPase family.</text>
</comment>
<evidence type="ECO:0000256" key="5">
    <source>
        <dbReference type="ARBA" id="ARBA00022801"/>
    </source>
</evidence>
<dbReference type="Gene3D" id="1.10.8.60">
    <property type="match status" value="1"/>
</dbReference>
<keyword evidence="10" id="KW-1185">Reference proteome</keyword>
<dbReference type="InterPro" id="IPR000642">
    <property type="entry name" value="Peptidase_M41"/>
</dbReference>
<protein>
    <submittedName>
        <fullName evidence="9">ATP-dependent zinc metalloprotease FtsH</fullName>
    </submittedName>
</protein>
<accession>A0AAX4PA16</accession>
<evidence type="ECO:0000256" key="3">
    <source>
        <dbReference type="ARBA" id="ARBA00022670"/>
    </source>
</evidence>
<dbReference type="GO" id="GO:0045037">
    <property type="term" value="P:protein import into chloroplast stroma"/>
    <property type="evidence" value="ECO:0007669"/>
    <property type="project" value="TreeGrafter"/>
</dbReference>
<evidence type="ECO:0000313" key="9">
    <source>
        <dbReference type="EMBL" id="WZN62837.1"/>
    </source>
</evidence>
<feature type="region of interest" description="Disordered" evidence="7">
    <location>
        <begin position="1"/>
        <end position="47"/>
    </location>
</feature>
<evidence type="ECO:0000256" key="6">
    <source>
        <dbReference type="ARBA" id="ARBA00022840"/>
    </source>
</evidence>
<keyword evidence="3" id="KW-0645">Protease</keyword>
<name>A0AAX4PA16_9CHLO</name>
<dbReference type="Pfam" id="PF00004">
    <property type="entry name" value="AAA"/>
    <property type="match status" value="1"/>
</dbReference>
<dbReference type="GO" id="GO:0006508">
    <property type="term" value="P:proteolysis"/>
    <property type="evidence" value="ECO:0007669"/>
    <property type="project" value="UniProtKB-KW"/>
</dbReference>
<evidence type="ECO:0000313" key="10">
    <source>
        <dbReference type="Proteomes" id="UP001472866"/>
    </source>
</evidence>
<dbReference type="InterPro" id="IPR003960">
    <property type="entry name" value="ATPase_AAA_CS"/>
</dbReference>
<dbReference type="GO" id="GO:0004222">
    <property type="term" value="F:metalloendopeptidase activity"/>
    <property type="evidence" value="ECO:0007669"/>
    <property type="project" value="InterPro"/>
</dbReference>
<dbReference type="Proteomes" id="UP001472866">
    <property type="component" value="Chromosome 06"/>
</dbReference>
<dbReference type="SUPFAM" id="SSF140990">
    <property type="entry name" value="FtsH protease domain-like"/>
    <property type="match status" value="1"/>
</dbReference>
<organism evidence="9 10">
    <name type="scientific">Chloropicon roscoffensis</name>
    <dbReference type="NCBI Taxonomy" id="1461544"/>
    <lineage>
        <taxon>Eukaryota</taxon>
        <taxon>Viridiplantae</taxon>
        <taxon>Chlorophyta</taxon>
        <taxon>Chloropicophyceae</taxon>
        <taxon>Chloropicales</taxon>
        <taxon>Chloropicaceae</taxon>
        <taxon>Chloropicon</taxon>
    </lineage>
</organism>
<dbReference type="InterPro" id="IPR027417">
    <property type="entry name" value="P-loop_NTPase"/>
</dbReference>
<proteinExistence type="inferred from homology"/>
<dbReference type="CDD" id="cd19501">
    <property type="entry name" value="RecA-like_FtsH"/>
    <property type="match status" value="1"/>
</dbReference>
<dbReference type="Gene3D" id="1.20.58.760">
    <property type="entry name" value="Peptidase M41"/>
    <property type="match status" value="1"/>
</dbReference>
<dbReference type="InterPro" id="IPR041569">
    <property type="entry name" value="AAA_lid_3"/>
</dbReference>
<dbReference type="GO" id="GO:0005524">
    <property type="term" value="F:ATP binding"/>
    <property type="evidence" value="ECO:0007669"/>
    <property type="project" value="UniProtKB-KW"/>
</dbReference>
<keyword evidence="4" id="KW-0547">Nucleotide-binding</keyword>
<dbReference type="PANTHER" id="PTHR23076:SF111">
    <property type="entry name" value="INACTIVE ATP-DEPENDENT ZINC METALLOPROTEASE FTSHI 1, CHLOROPLASTIC-RELATED"/>
    <property type="match status" value="1"/>
</dbReference>
<dbReference type="Pfam" id="PF17862">
    <property type="entry name" value="AAA_lid_3"/>
    <property type="match status" value="1"/>
</dbReference>
<dbReference type="InterPro" id="IPR003593">
    <property type="entry name" value="AAA+_ATPase"/>
</dbReference>
<keyword evidence="6" id="KW-0067">ATP-binding</keyword>
<dbReference type="GO" id="GO:0004176">
    <property type="term" value="F:ATP-dependent peptidase activity"/>
    <property type="evidence" value="ECO:0007669"/>
    <property type="project" value="InterPro"/>
</dbReference>
<feature type="domain" description="AAA+ ATPase" evidence="8">
    <location>
        <begin position="575"/>
        <end position="715"/>
    </location>
</feature>
<comment type="similarity">
    <text evidence="1">In the C-terminal section; belongs to the peptidase M41 family.</text>
</comment>
<dbReference type="SMART" id="SM00382">
    <property type="entry name" value="AAA"/>
    <property type="match status" value="1"/>
</dbReference>
<dbReference type="InterPro" id="IPR037219">
    <property type="entry name" value="Peptidase_M41-like"/>
</dbReference>
<evidence type="ECO:0000256" key="4">
    <source>
        <dbReference type="ARBA" id="ARBA00022741"/>
    </source>
</evidence>
<keyword evidence="9" id="KW-0482">Metalloprotease</keyword>
<feature type="region of interest" description="Disordered" evidence="7">
    <location>
        <begin position="267"/>
        <end position="297"/>
    </location>
</feature>
<dbReference type="Gene3D" id="3.40.50.300">
    <property type="entry name" value="P-loop containing nucleotide triphosphate hydrolases"/>
    <property type="match status" value="1"/>
</dbReference>
<dbReference type="AlphaFoldDB" id="A0AAX4PA16"/>
<dbReference type="GO" id="GO:0016887">
    <property type="term" value="F:ATP hydrolysis activity"/>
    <property type="evidence" value="ECO:0007669"/>
    <property type="project" value="InterPro"/>
</dbReference>
<sequence length="1037" mass="114989">MRAHRAGSTPRRAAQPGGCGPCCRPGRDRRGVTARARRNPGFWARPSPLSRGQVDELRRLAGQDAEALVEALENLHPSRAEQLQRSLEPSEMRQFVQLQFVHRYQSQAEEVASEVGGMVDRRVSIDADRLGFWFDLLSDGQLEALWRASDGKTRRVIQGSLLDGTGERLSLDLSDPTEPAASSADLLAQLRGRRLDLGDLQSRWSRRYSPSLSSDPKDFTLMQGGRKGSRVVPNARFSDHDVRRIKAVGPSLGDVVLQQWDLPAKSATGSAKKVDADAADQQSRGGRSSGEKKTRDQEIEEFNVNRAYQDERFQFIHPEVVWDTRAFMKAARWRRGRKMPYTEFYHGLRLRNPSSEFYDAGAEPWKVEMYLDGGQRWPRTNFGVRAVVTAADGKERWVDMPEPGAQRISAVPEDAFEEEGEALGEAADAPWAEGRQQPTLLGDLGYLQVFEQLKEGNQGSVSVSYHLTPPIRDVVFGVLQWRWFALGAVVLSSFLGRFFYNLTMKAKAKERRAGAFEDMNEAIDFGRSRADTRMEGKTGVSLSEVAGIDYLRDELEEVIDLLKNPYKYRELRVRPPKGILLMGPPGVGKTLIAKAIAGEAGVPFYSLAGSEFTELIVGVGAARVRDLFKRARVNVPCLIFIDEIEALGHKREMNDSESRNEERDQALNQLLTEMDGFTPDTGIVVMAATNAPTLIDEALLRPGRFDRKVSVRKPNREARRAILEVHAQKHPVDAGSVDLSQLASDTPGLSGAELEKILNEAALEAIRRGAPEIGRGEVYFALDRVLEGSSLPRLPEGYDCNRVFAYHEAGVAIVSELLRSESDNLQAVKTVSLVPRNRSWSRTTYFISSDKSYKMLTAEDLRRQIQVQLAGRGAEELEFGESTSYGALDLARAEDIAVKMVNCGLVGVGEGGGEEGVLAWTFPADYFTKGIVFTDPQVQVQRQELLDLSSAMGGRNPEGLCPPSDLTRHKAERTVRGLIEEAHGENLRLLGEHREELDELASRLLDRVEIAGDEVREVVGRRRTGEEAAAAADQAAA</sequence>
<evidence type="ECO:0000256" key="2">
    <source>
        <dbReference type="ARBA" id="ARBA00010550"/>
    </source>
</evidence>
<dbReference type="SUPFAM" id="SSF52540">
    <property type="entry name" value="P-loop containing nucleoside triphosphate hydrolases"/>
    <property type="match status" value="1"/>
</dbReference>
<gene>
    <name evidence="9" type="ORF">HKI87_06g43800</name>
</gene>
<dbReference type="PROSITE" id="PS00674">
    <property type="entry name" value="AAA"/>
    <property type="match status" value="1"/>
</dbReference>